<dbReference type="PANTHER" id="PTHR19302">
    <property type="entry name" value="GAMMA TUBULIN COMPLEX PROTEIN"/>
    <property type="match status" value="1"/>
</dbReference>
<evidence type="ECO:0000259" key="7">
    <source>
        <dbReference type="Pfam" id="PF04130"/>
    </source>
</evidence>
<dbReference type="InterPro" id="IPR042241">
    <property type="entry name" value="GCP_C_sf"/>
</dbReference>
<evidence type="ECO:0000256" key="3">
    <source>
        <dbReference type="ARBA" id="ARBA00022490"/>
    </source>
</evidence>
<keyword evidence="3" id="KW-0963">Cytoplasm</keyword>
<dbReference type="InterPro" id="IPR007259">
    <property type="entry name" value="GCP"/>
</dbReference>
<feature type="region of interest" description="Disordered" evidence="6">
    <location>
        <begin position="104"/>
        <end position="156"/>
    </location>
</feature>
<dbReference type="Proteomes" id="UP001158576">
    <property type="component" value="Chromosome XSR"/>
</dbReference>
<comment type="similarity">
    <text evidence="2">Belongs to the TUBGCP family.</text>
</comment>
<keyword evidence="5" id="KW-0206">Cytoskeleton</keyword>
<dbReference type="Gene3D" id="1.20.120.1900">
    <property type="entry name" value="Gamma-tubulin complex, C-terminal domain"/>
    <property type="match status" value="1"/>
</dbReference>
<protein>
    <submittedName>
        <fullName evidence="9">Oidioi.mRNA.OKI2018_I69.XSR.g13254.t1.cds</fullName>
    </submittedName>
</protein>
<keyword evidence="4" id="KW-0493">Microtubule</keyword>
<dbReference type="PANTHER" id="PTHR19302:SF14">
    <property type="entry name" value="GAMMA-TUBULIN COMPLEX COMPONENT 3"/>
    <property type="match status" value="1"/>
</dbReference>
<dbReference type="InterPro" id="IPR040457">
    <property type="entry name" value="GCP_C"/>
</dbReference>
<reference evidence="9 10" key="1">
    <citation type="submission" date="2021-04" db="EMBL/GenBank/DDBJ databases">
        <authorList>
            <person name="Bliznina A."/>
        </authorList>
    </citation>
    <scope>NUCLEOTIDE SEQUENCE [LARGE SCALE GENOMIC DNA]</scope>
</reference>
<accession>A0ABN7SA79</accession>
<dbReference type="Pfam" id="PF17681">
    <property type="entry name" value="GCP_N_terminal"/>
    <property type="match status" value="1"/>
</dbReference>
<dbReference type="Pfam" id="PF04130">
    <property type="entry name" value="GCP_C_terminal"/>
    <property type="match status" value="1"/>
</dbReference>
<dbReference type="InterPro" id="IPR041470">
    <property type="entry name" value="GCP_N"/>
</dbReference>
<evidence type="ECO:0000256" key="1">
    <source>
        <dbReference type="ARBA" id="ARBA00004245"/>
    </source>
</evidence>
<evidence type="ECO:0000256" key="6">
    <source>
        <dbReference type="SAM" id="MobiDB-lite"/>
    </source>
</evidence>
<comment type="subcellular location">
    <subcellularLocation>
        <location evidence="1">Cytoplasm</location>
        <location evidence="1">Cytoskeleton</location>
    </subcellularLocation>
</comment>
<evidence type="ECO:0000313" key="9">
    <source>
        <dbReference type="EMBL" id="CAG5094109.1"/>
    </source>
</evidence>
<evidence type="ECO:0000256" key="5">
    <source>
        <dbReference type="ARBA" id="ARBA00023212"/>
    </source>
</evidence>
<feature type="domain" description="Gamma tubulin complex component protein N-terminal" evidence="8">
    <location>
        <begin position="175"/>
        <end position="453"/>
    </location>
</feature>
<evidence type="ECO:0000256" key="4">
    <source>
        <dbReference type="ARBA" id="ARBA00022701"/>
    </source>
</evidence>
<feature type="domain" description="Gamma tubulin complex component C-terminal" evidence="7">
    <location>
        <begin position="459"/>
        <end position="783"/>
    </location>
</feature>
<dbReference type="EMBL" id="OU015569">
    <property type="protein sequence ID" value="CAG5094109.1"/>
    <property type="molecule type" value="Genomic_DNA"/>
</dbReference>
<feature type="compositionally biased region" description="Low complexity" evidence="6">
    <location>
        <begin position="115"/>
        <end position="135"/>
    </location>
</feature>
<evidence type="ECO:0000256" key="2">
    <source>
        <dbReference type="ARBA" id="ARBA00010337"/>
    </source>
</evidence>
<evidence type="ECO:0000259" key="8">
    <source>
        <dbReference type="Pfam" id="PF17681"/>
    </source>
</evidence>
<sequence>MESGALQELLHCLHIKHPDRTKAIETTKSVFVASKQCSTTLLKEDLARRIPQRNYAVFENMWSRVQPKLTRHAAVLEFLKDMASAKEDEDSAFRSVMSMDKSAFSRNERNKENLSQNSVTVTSISSSRSRPIYQSTPRDTTQASLLTSKRNTLSSTPAKATCSGDYLNVSQADLIRDTLFAMEDIPGTFICYDDNVNSLYRYRLKEKYRVDSRDRSDVESLGALGFYVREISAFIAQHEKQEGFGMIGSALVRSLSAELDEYRYALSNFRILPELTLIYLKSATEKWRTRLENLYLLVFNVQNKRGGEILSVLHALVAHGHPMIRQMFTNVFEACSKPYMVQLNMWMYNGVLHDPYNEFLIAADLQQPIEYFWTFRYHLEEKFLPSFITKTQAEKILLIGKSINFLREVCKQSEFQPFQEKASDPNLNIVEQIEGKIKNTYESTSIRLLSVLNEVYNLPLHFQAMRNYMLLGQGDFVLHLLESLQQELGKPADELFRRNLAEHVETAISLTNAQYDHPDVLKAIDVRLHGMNPGDVGWDIFSLNYNVEGPLKTIFPTEVMKKYIRVFNFILRSKRMEFNLNQNWGMMMSLKQHSREISEVREVFFISNILQFEMIHFIGQLQYYIHFEIIETSWGVFAEKVEKAKDLDEVIIAHNAFLNELEQGCLLADSLWDKIKSLRSIFDQIVRFENIQKKIFEAVQQESELRTAFASIAKSSAFSEDDELLEKERRNTFKNEMFKHKCSVTTCRTTYQKMVGDFLESLKDDKVQILSCLAWRLDYNSFYENSQV</sequence>
<keyword evidence="10" id="KW-1185">Reference proteome</keyword>
<gene>
    <name evidence="9" type="ORF">OKIOD_LOCUS4812</name>
</gene>
<feature type="compositionally biased region" description="Polar residues" evidence="6">
    <location>
        <begin position="136"/>
        <end position="156"/>
    </location>
</feature>
<name>A0ABN7SA79_OIKDI</name>
<evidence type="ECO:0000313" key="10">
    <source>
        <dbReference type="Proteomes" id="UP001158576"/>
    </source>
</evidence>
<proteinExistence type="inferred from homology"/>
<organism evidence="9 10">
    <name type="scientific">Oikopleura dioica</name>
    <name type="common">Tunicate</name>
    <dbReference type="NCBI Taxonomy" id="34765"/>
    <lineage>
        <taxon>Eukaryota</taxon>
        <taxon>Metazoa</taxon>
        <taxon>Chordata</taxon>
        <taxon>Tunicata</taxon>
        <taxon>Appendicularia</taxon>
        <taxon>Copelata</taxon>
        <taxon>Oikopleuridae</taxon>
        <taxon>Oikopleura</taxon>
    </lineage>
</organism>